<sequence>MSGINTGSLRLISQELIEDLERAFPGPTIDQNTPESKIKWDAAQKAVVDWIKSKAGQKQTVGNPSNEPGRPMPTGAMVRIGQ</sequence>
<organism evidence="2 3">
    <name type="scientific">Rhizobium phage RHph_Y1_20</name>
    <dbReference type="NCBI Taxonomy" id="2509571"/>
    <lineage>
        <taxon>Viruses</taxon>
        <taxon>Duplodnaviria</taxon>
        <taxon>Heunggongvirae</taxon>
        <taxon>Uroviricota</taxon>
        <taxon>Caudoviricetes</taxon>
        <taxon>Autographivirales</taxon>
        <taxon>Dunnvirinae</taxon>
        <taxon>Tepoztlanvirus</taxon>
        <taxon>Tepoztlanvirus RHphY120</taxon>
    </lineage>
</organism>
<gene>
    <name evidence="2" type="ORF">EVB57_029</name>
</gene>
<dbReference type="Proteomes" id="UP000612125">
    <property type="component" value="Segment"/>
</dbReference>
<name>A0A7S5QYI3_9CAUD</name>
<feature type="compositionally biased region" description="Polar residues" evidence="1">
    <location>
        <begin position="56"/>
        <end position="66"/>
    </location>
</feature>
<evidence type="ECO:0000256" key="1">
    <source>
        <dbReference type="SAM" id="MobiDB-lite"/>
    </source>
</evidence>
<keyword evidence="3" id="KW-1185">Reference proteome</keyword>
<protein>
    <submittedName>
        <fullName evidence="2">Uncharacterized protein</fullName>
    </submittedName>
</protein>
<proteinExistence type="predicted"/>
<accession>A0A7S5QYI3</accession>
<feature type="region of interest" description="Disordered" evidence="1">
    <location>
        <begin position="56"/>
        <end position="82"/>
    </location>
</feature>
<reference evidence="2 3" key="1">
    <citation type="submission" date="2020-01" db="EMBL/GenBank/DDBJ databases">
        <title>Patterns of diversity and host range of bacteriophage communities associated with bean-nodulatin bacteria.</title>
        <authorList>
            <person name="Vann Cauwenberghe J."/>
            <person name="Santamaria R.I."/>
            <person name="Bustos P."/>
            <person name="Juarez S."/>
            <person name="Gonzalez V."/>
        </authorList>
    </citation>
    <scope>NUCLEOTIDE SEQUENCE [LARGE SCALE GENOMIC DNA]</scope>
    <source>
        <strain evidence="3">RHph</strain>
    </source>
</reference>
<evidence type="ECO:0000313" key="2">
    <source>
        <dbReference type="EMBL" id="QIG68306.1"/>
    </source>
</evidence>
<evidence type="ECO:0000313" key="3">
    <source>
        <dbReference type="Proteomes" id="UP000612125"/>
    </source>
</evidence>
<dbReference type="EMBL" id="MN988488">
    <property type="protein sequence ID" value="QIG68306.1"/>
    <property type="molecule type" value="Genomic_DNA"/>
</dbReference>